<organism evidence="1">
    <name type="scientific">Siphoviridae sp. ctAvK3</name>
    <dbReference type="NCBI Taxonomy" id="2826184"/>
    <lineage>
        <taxon>Viruses</taxon>
        <taxon>Duplodnaviria</taxon>
        <taxon>Heunggongvirae</taxon>
        <taxon>Uroviricota</taxon>
        <taxon>Caudoviricetes</taxon>
    </lineage>
</organism>
<sequence length="91" mass="9701">MSDLSKPARVPWQGNAMEITVVGPAVARKSQQADKLSTPRLIKLTGQAEGEVEFDGSQDIEIPVTVTVAAEAMTTEEIDETISEIEGGDKS</sequence>
<reference evidence="1" key="1">
    <citation type="journal article" date="2021" name="Proc. Natl. Acad. Sci. U.S.A.">
        <title>A Catalog of Tens of Thousands of Viruses from Human Metagenomes Reveals Hidden Associations with Chronic Diseases.</title>
        <authorList>
            <person name="Tisza M.J."/>
            <person name="Buck C.B."/>
        </authorList>
    </citation>
    <scope>NUCLEOTIDE SEQUENCE</scope>
    <source>
        <strain evidence="1">CtAvK3</strain>
    </source>
</reference>
<accession>A0A8S5MI32</accession>
<proteinExistence type="predicted"/>
<name>A0A8S5MI32_9CAUD</name>
<dbReference type="EMBL" id="BK014910">
    <property type="protein sequence ID" value="DAD82013.1"/>
    <property type="molecule type" value="Genomic_DNA"/>
</dbReference>
<protein>
    <submittedName>
        <fullName evidence="1">Dec protein, OB-Fold, Decoration, VIRAL PROTEIN</fullName>
    </submittedName>
</protein>
<evidence type="ECO:0000313" key="1">
    <source>
        <dbReference type="EMBL" id="DAD82013.1"/>
    </source>
</evidence>